<dbReference type="AlphaFoldDB" id="A0A0R1M0Q2"/>
<name>A0A0R1M0Q2_9LACO</name>
<feature type="chain" id="PRO_5006407718" evidence="1">
    <location>
        <begin position="32"/>
        <end position="150"/>
    </location>
</feature>
<dbReference type="EMBL" id="AZEE01000027">
    <property type="protein sequence ID" value="KRK98681.1"/>
    <property type="molecule type" value="Genomic_DNA"/>
</dbReference>
<proteinExistence type="predicted"/>
<dbReference type="PATRIC" id="fig|1423776.4.peg.421"/>
<evidence type="ECO:0000256" key="1">
    <source>
        <dbReference type="SAM" id="SignalP"/>
    </source>
</evidence>
<gene>
    <name evidence="2" type="ORF">FD04_GL000416</name>
</gene>
<organism evidence="2 3">
    <name type="scientific">Secundilactobacillus odoratitofui DSM 19909 = JCM 15043</name>
    <dbReference type="NCBI Taxonomy" id="1423776"/>
    <lineage>
        <taxon>Bacteria</taxon>
        <taxon>Bacillati</taxon>
        <taxon>Bacillota</taxon>
        <taxon>Bacilli</taxon>
        <taxon>Lactobacillales</taxon>
        <taxon>Lactobacillaceae</taxon>
        <taxon>Secundilactobacillus</taxon>
    </lineage>
</organism>
<dbReference type="Proteomes" id="UP000051160">
    <property type="component" value="Unassembled WGS sequence"/>
</dbReference>
<comment type="caution">
    <text evidence="2">The sequence shown here is derived from an EMBL/GenBank/DDBJ whole genome shotgun (WGS) entry which is preliminary data.</text>
</comment>
<keyword evidence="1" id="KW-0732">Signal</keyword>
<sequence>MMKHIKRFFMGTLVMIVAVTGLTVTTQQASAKSRYLKAVPTALRGSWVSAKAQDHYTNKFVLTKYTLTQYCYRYGKNLGGAWKISMKSKNRNNRLGVLSKSKQGYYRFGQAHGEMPLTLKRTKYHGKAALVTYNINPVTHKIKHTYLLKK</sequence>
<dbReference type="STRING" id="1423776.FD04_GL000416"/>
<evidence type="ECO:0000313" key="2">
    <source>
        <dbReference type="EMBL" id="KRK98681.1"/>
    </source>
</evidence>
<accession>A0A0R1M0Q2</accession>
<evidence type="ECO:0000313" key="3">
    <source>
        <dbReference type="Proteomes" id="UP000051160"/>
    </source>
</evidence>
<protein>
    <submittedName>
        <fullName evidence="2">Uncharacterized protein</fullName>
    </submittedName>
</protein>
<reference evidence="2 3" key="1">
    <citation type="journal article" date="2015" name="Genome Announc.">
        <title>Expanding the biotechnology potential of lactobacilli through comparative genomics of 213 strains and associated genera.</title>
        <authorList>
            <person name="Sun Z."/>
            <person name="Harris H.M."/>
            <person name="McCann A."/>
            <person name="Guo C."/>
            <person name="Argimon S."/>
            <person name="Zhang W."/>
            <person name="Yang X."/>
            <person name="Jeffery I.B."/>
            <person name="Cooney J.C."/>
            <person name="Kagawa T.F."/>
            <person name="Liu W."/>
            <person name="Song Y."/>
            <person name="Salvetti E."/>
            <person name="Wrobel A."/>
            <person name="Rasinkangas P."/>
            <person name="Parkhill J."/>
            <person name="Rea M.C."/>
            <person name="O'Sullivan O."/>
            <person name="Ritari J."/>
            <person name="Douillard F.P."/>
            <person name="Paul Ross R."/>
            <person name="Yang R."/>
            <person name="Briner A.E."/>
            <person name="Felis G.E."/>
            <person name="de Vos W.M."/>
            <person name="Barrangou R."/>
            <person name="Klaenhammer T.R."/>
            <person name="Caufield P.W."/>
            <person name="Cui Y."/>
            <person name="Zhang H."/>
            <person name="O'Toole P.W."/>
        </authorList>
    </citation>
    <scope>NUCLEOTIDE SEQUENCE [LARGE SCALE GENOMIC DNA]</scope>
    <source>
        <strain evidence="2 3">DSM 19909</strain>
    </source>
</reference>
<feature type="signal peptide" evidence="1">
    <location>
        <begin position="1"/>
        <end position="31"/>
    </location>
</feature>
<keyword evidence="3" id="KW-1185">Reference proteome</keyword>